<feature type="transmembrane region" description="Helical" evidence="10">
    <location>
        <begin position="506"/>
        <end position="527"/>
    </location>
</feature>
<feature type="transmembrane region" description="Helical" evidence="10">
    <location>
        <begin position="1236"/>
        <end position="1262"/>
    </location>
</feature>
<accession>A0A6P5X270</accession>
<dbReference type="RefSeq" id="XP_022721931.1">
    <property type="nucleotide sequence ID" value="XM_022866196.1"/>
</dbReference>
<feature type="domain" description="ABC transporter" evidence="11">
    <location>
        <begin position="813"/>
        <end position="1065"/>
    </location>
</feature>
<feature type="transmembrane region" description="Helical" evidence="10">
    <location>
        <begin position="649"/>
        <end position="670"/>
    </location>
</feature>
<dbReference type="Proteomes" id="UP000515121">
    <property type="component" value="Unplaced"/>
</dbReference>
<dbReference type="InterPro" id="IPR027417">
    <property type="entry name" value="P-loop_NTPase"/>
</dbReference>
<reference evidence="13" key="1">
    <citation type="submission" date="2025-08" db="UniProtKB">
        <authorList>
            <consortium name="RefSeq"/>
        </authorList>
    </citation>
    <scope>IDENTIFICATION</scope>
    <source>
        <tissue evidence="13">Fruit stalk</tissue>
    </source>
</reference>
<dbReference type="GO" id="GO:0005524">
    <property type="term" value="F:ATP binding"/>
    <property type="evidence" value="ECO:0007669"/>
    <property type="project" value="UniProtKB-KW"/>
</dbReference>
<dbReference type="GO" id="GO:0005886">
    <property type="term" value="C:plasma membrane"/>
    <property type="evidence" value="ECO:0007669"/>
    <property type="project" value="UniProtKB-ARBA"/>
</dbReference>
<evidence type="ECO:0000256" key="4">
    <source>
        <dbReference type="ARBA" id="ARBA00022692"/>
    </source>
</evidence>
<keyword evidence="3" id="KW-0813">Transport</keyword>
<feature type="transmembrane region" description="Helical" evidence="10">
    <location>
        <begin position="547"/>
        <end position="569"/>
    </location>
</feature>
<dbReference type="PANTHER" id="PTHR19241">
    <property type="entry name" value="ATP-BINDING CASSETTE TRANSPORTER"/>
    <property type="match status" value="1"/>
</dbReference>
<dbReference type="InterPro" id="IPR034003">
    <property type="entry name" value="ABCG_PDR_2"/>
</dbReference>
<feature type="transmembrane region" description="Helical" evidence="10">
    <location>
        <begin position="1188"/>
        <end position="1215"/>
    </location>
</feature>
<dbReference type="KEGG" id="dzi:111279231"/>
<dbReference type="Pfam" id="PF08370">
    <property type="entry name" value="PDR_assoc"/>
    <property type="match status" value="1"/>
</dbReference>
<evidence type="ECO:0000313" key="12">
    <source>
        <dbReference type="Proteomes" id="UP000515121"/>
    </source>
</evidence>
<organism evidence="12 13">
    <name type="scientific">Durio zibethinus</name>
    <name type="common">Durian</name>
    <dbReference type="NCBI Taxonomy" id="66656"/>
    <lineage>
        <taxon>Eukaryota</taxon>
        <taxon>Viridiplantae</taxon>
        <taxon>Streptophyta</taxon>
        <taxon>Embryophyta</taxon>
        <taxon>Tracheophyta</taxon>
        <taxon>Spermatophyta</taxon>
        <taxon>Magnoliopsida</taxon>
        <taxon>eudicotyledons</taxon>
        <taxon>Gunneridae</taxon>
        <taxon>Pentapetalae</taxon>
        <taxon>rosids</taxon>
        <taxon>malvids</taxon>
        <taxon>Malvales</taxon>
        <taxon>Malvaceae</taxon>
        <taxon>Helicteroideae</taxon>
        <taxon>Durio</taxon>
    </lineage>
</organism>
<keyword evidence="12" id="KW-1185">Reference proteome</keyword>
<evidence type="ECO:0000256" key="3">
    <source>
        <dbReference type="ARBA" id="ARBA00022448"/>
    </source>
</evidence>
<dbReference type="GO" id="GO:0140359">
    <property type="term" value="F:ABC-type transporter activity"/>
    <property type="evidence" value="ECO:0007669"/>
    <property type="project" value="InterPro"/>
</dbReference>
<dbReference type="Pfam" id="PF19055">
    <property type="entry name" value="ABC2_membrane_7"/>
    <property type="match status" value="2"/>
</dbReference>
<name>A0A6P5X270_DURZI</name>
<feature type="transmembrane region" description="Helical" evidence="10">
    <location>
        <begin position="590"/>
        <end position="611"/>
    </location>
</feature>
<evidence type="ECO:0000256" key="6">
    <source>
        <dbReference type="ARBA" id="ARBA00022741"/>
    </source>
</evidence>
<dbReference type="Pfam" id="PF00005">
    <property type="entry name" value="ABC_tran"/>
    <property type="match status" value="2"/>
</dbReference>
<evidence type="ECO:0000256" key="1">
    <source>
        <dbReference type="ARBA" id="ARBA00004141"/>
    </source>
</evidence>
<dbReference type="CDD" id="cd03232">
    <property type="entry name" value="ABCG_PDR_domain2"/>
    <property type="match status" value="1"/>
</dbReference>
<evidence type="ECO:0000259" key="11">
    <source>
        <dbReference type="PROSITE" id="PS50893"/>
    </source>
</evidence>
<dbReference type="PROSITE" id="PS50893">
    <property type="entry name" value="ABC_TRANSPORTER_2"/>
    <property type="match status" value="2"/>
</dbReference>
<dbReference type="InterPro" id="IPR003439">
    <property type="entry name" value="ABC_transporter-like_ATP-bd"/>
</dbReference>
<dbReference type="SMART" id="SM00382">
    <property type="entry name" value="AAA"/>
    <property type="match status" value="2"/>
</dbReference>
<comment type="similarity">
    <text evidence="2">Belongs to the ABC transporter superfamily. ABCG family. PDR (TC 3.A.1.205) subfamily.</text>
</comment>
<evidence type="ECO:0000256" key="2">
    <source>
        <dbReference type="ARBA" id="ARBA00006012"/>
    </source>
</evidence>
<evidence type="ECO:0000256" key="9">
    <source>
        <dbReference type="ARBA" id="ARBA00023136"/>
    </source>
</evidence>
<evidence type="ECO:0000256" key="7">
    <source>
        <dbReference type="ARBA" id="ARBA00022840"/>
    </source>
</evidence>
<dbReference type="OrthoDB" id="66620at2759"/>
<dbReference type="GeneID" id="111279231"/>
<feature type="transmembrane region" description="Helical" evidence="10">
    <location>
        <begin position="730"/>
        <end position="757"/>
    </location>
</feature>
<protein>
    <submittedName>
        <fullName evidence="13">Pleiotropic drug resistance protein 3-like</fullName>
    </submittedName>
</protein>
<dbReference type="Pfam" id="PF01061">
    <property type="entry name" value="ABC2_membrane"/>
    <property type="match status" value="2"/>
</dbReference>
<evidence type="ECO:0000256" key="10">
    <source>
        <dbReference type="SAM" id="Phobius"/>
    </source>
</evidence>
<evidence type="ECO:0000313" key="13">
    <source>
        <dbReference type="RefSeq" id="XP_022721931.1"/>
    </source>
</evidence>
<sequence length="1412" mass="159926">MSTDSIMEVDEEVQLQWAGIERLPTLKRIRTSLFDINHGNEEGNGGKQSSEAKRVTDVSKLGAVERQLFIEKLIKHIENDNLRLLHKIRERIDRVDVKLPIVEVRYKNLTIEAECEIVQGKPLPTLWNSLMSSLSIFTKMTGIKPQEAKRVILNDVSGIIKPSRLTLLLGPPGCGKTTFLLALAGKLDQSLKATGGISYNGYSLNEFVPQKSSAYISQYDLHIPQMTVRETIDFSAHCQGVGSRADIMMEVIKREKEAGIVPDPDVDTYMKAISVEGQRRNLQTDYVLKILGLDICADIIVGNAMRRGISGGQRKRLTTGEMIVGPTKALLMDEISTGLDSSTTFQIVTYLQQLVHITDATVVVSLLQPAPETFNLFDDVLLMAEGKIVYHGPCSNVLRFFEDCGFQCPERKGVADFLQEVISKQDQAQYWRDADTPYNYVSVDQFCKMFKETYLGEKLEEELLKPFDKTQDRKRALSFTKYSLSKWQLFKACMDREMLLMKRNSFVYVFKTAQIVITAFITMTVFIRTQMKVDLISANYLMGSMYYTLVRLMTNGVAELTWTVIRLPIVYKQRAFYMYPPWAYSIPASILKIPLSLADSVLWTAITYYVIGYSPEVQRFFCQFLLLFALHQASTSMCRFIASVCRTMVVSTTVGFLVLLLMFIFGGFIIPQPALPPWLRWGFWLFPMTYGEIGISLNEFLAPRWQKVSEGNTSVGTDVLTSHGLNFDGYFYWISFGALLGFTILFEFGFILALTYLKPPKTSRTIISKEKFSQLHRREPCKVTTRVDTGSTAVPQTTAETKRMALPFQPLTVAFKDVRYFVDTPMEMRKHGSEKKLQLLHDITGAFRPGILTALMGVSGAGKTTLMDVLSGRKTGGTIEGDIRIGGYPKVQKTFARISGYCEQNDIHSPQITVEESVIFSAWLRLPPETDLKKTRRFVEEVIETIELHDIKYSLVGIPGQSGLSTEQRKRLTIAVELVSNPSVIFMDEPTSGLDARAASIVMRSVKNVADTGRTIVCTIHQPSIDVFEAFDELILMKAGGRIIYSGKLGHHSSKLIEYFEGIPGVPKIKDNYNPATWMLEVTSASVEAELKLDFASIYKESHLYKETLELVIQLSEPQPGSRDLHFPTRFSQGSWVQFKACLWKQHLSYWRSPEYNLARFIFMLVSSLLFGVVFWQKAREINVEQDLISILGSIYVAFIFLGANNCSTVIPYVATERTVLYREKFAGMYSQWAYSFAQVAIEIPYVALQAILYTVITYPAVGYYWSAYKVLCYFYASFCTFLYFVYLGMLIVSLSSNIEIASIFSTAVYTILNLFSGFLMPGPEIPKWWIWCYWICPTSWSLNGVLSSQYGDVDKEVSIFGELKTVNSFLEDYYGYRHDRLGLVVVVLAAFPVAFALLFAYCVGKLNFQKR</sequence>
<keyword evidence="8 10" id="KW-1133">Transmembrane helix</keyword>
<feature type="transmembrane region" description="Helical" evidence="10">
    <location>
        <begin position="1382"/>
        <end position="1404"/>
    </location>
</feature>
<evidence type="ECO:0000256" key="8">
    <source>
        <dbReference type="ARBA" id="ARBA00022989"/>
    </source>
</evidence>
<proteinExistence type="inferred from homology"/>
<feature type="transmembrane region" description="Helical" evidence="10">
    <location>
        <begin position="1274"/>
        <end position="1294"/>
    </location>
</feature>
<dbReference type="InterPro" id="IPR013525">
    <property type="entry name" value="ABC2_TM"/>
</dbReference>
<keyword evidence="7" id="KW-0067">ATP-binding</keyword>
<dbReference type="FunFam" id="3.40.50.300:FF:000157">
    <property type="entry name" value="ABC transporter G family member 34"/>
    <property type="match status" value="1"/>
</dbReference>
<feature type="domain" description="ABC transporter" evidence="11">
    <location>
        <begin position="138"/>
        <end position="410"/>
    </location>
</feature>
<gene>
    <name evidence="13" type="primary">LOC111279231</name>
</gene>
<dbReference type="FunFam" id="3.40.50.300:FF:000179">
    <property type="entry name" value="ABC transporter G family member 34"/>
    <property type="match status" value="1"/>
</dbReference>
<comment type="subcellular location">
    <subcellularLocation>
        <location evidence="1">Membrane</location>
        <topology evidence="1">Multi-pass membrane protein</topology>
    </subcellularLocation>
</comment>
<dbReference type="GO" id="GO:0016887">
    <property type="term" value="F:ATP hydrolysis activity"/>
    <property type="evidence" value="ECO:0007669"/>
    <property type="project" value="InterPro"/>
</dbReference>
<keyword evidence="6" id="KW-0547">Nucleotide-binding</keyword>
<keyword evidence="9 10" id="KW-0472">Membrane</keyword>
<feature type="transmembrane region" description="Helical" evidence="10">
    <location>
        <begin position="1158"/>
        <end position="1176"/>
    </location>
</feature>
<dbReference type="InterPro" id="IPR003593">
    <property type="entry name" value="AAA+_ATPase"/>
</dbReference>
<keyword evidence="4 10" id="KW-0812">Transmembrane</keyword>
<feature type="transmembrane region" description="Helical" evidence="10">
    <location>
        <begin position="1301"/>
        <end position="1321"/>
    </location>
</feature>
<dbReference type="InterPro" id="IPR013581">
    <property type="entry name" value="PDR_assoc"/>
</dbReference>
<dbReference type="InterPro" id="IPR043926">
    <property type="entry name" value="ABCG_dom"/>
</dbReference>
<evidence type="ECO:0000256" key="5">
    <source>
        <dbReference type="ARBA" id="ARBA00022737"/>
    </source>
</evidence>
<dbReference type="SUPFAM" id="SSF52540">
    <property type="entry name" value="P-loop containing nucleoside triphosphate hydrolases"/>
    <property type="match status" value="2"/>
</dbReference>
<keyword evidence="5" id="KW-0677">Repeat</keyword>
<dbReference type="Gene3D" id="3.40.50.300">
    <property type="entry name" value="P-loop containing nucleotide triphosphate hydrolases"/>
    <property type="match status" value="2"/>
</dbReference>